<comment type="caution">
    <text evidence="2">The sequence shown here is derived from an EMBL/GenBank/DDBJ whole genome shotgun (WGS) entry which is preliminary data.</text>
</comment>
<protein>
    <submittedName>
        <fullName evidence="2">Uncharacterized protein</fullName>
    </submittedName>
</protein>
<evidence type="ECO:0000313" key="2">
    <source>
        <dbReference type="EMBL" id="SEM76833.1"/>
    </source>
</evidence>
<proteinExistence type="predicted"/>
<feature type="transmembrane region" description="Helical" evidence="1">
    <location>
        <begin position="12"/>
        <end position="30"/>
    </location>
</feature>
<name>A0ABY1ACB2_9LACO</name>
<accession>A0ABY1ACB2</accession>
<organism evidence="2 3">
    <name type="scientific">Ligilactobacillus ruminis</name>
    <dbReference type="NCBI Taxonomy" id="1623"/>
    <lineage>
        <taxon>Bacteria</taxon>
        <taxon>Bacillati</taxon>
        <taxon>Bacillota</taxon>
        <taxon>Bacilli</taxon>
        <taxon>Lactobacillales</taxon>
        <taxon>Lactobacillaceae</taxon>
        <taxon>Ligilactobacillus</taxon>
    </lineage>
</organism>
<dbReference type="PROSITE" id="PS51257">
    <property type="entry name" value="PROKAR_LIPOPROTEIN"/>
    <property type="match status" value="1"/>
</dbReference>
<keyword evidence="1" id="KW-0472">Membrane</keyword>
<evidence type="ECO:0000256" key="1">
    <source>
        <dbReference type="SAM" id="Phobius"/>
    </source>
</evidence>
<keyword evidence="1" id="KW-1133">Transmembrane helix</keyword>
<evidence type="ECO:0000313" key="3">
    <source>
        <dbReference type="Proteomes" id="UP000182089"/>
    </source>
</evidence>
<gene>
    <name evidence="2" type="ORF">SAMN05216431_10887</name>
</gene>
<sequence>MALKFANKTKLALYVFLSLFCACGVTLSLHM</sequence>
<keyword evidence="1" id="KW-0812">Transmembrane</keyword>
<dbReference type="EMBL" id="FOCC01000008">
    <property type="protein sequence ID" value="SEM76833.1"/>
    <property type="molecule type" value="Genomic_DNA"/>
</dbReference>
<dbReference type="Proteomes" id="UP000182089">
    <property type="component" value="Unassembled WGS sequence"/>
</dbReference>
<reference evidence="2 3" key="1">
    <citation type="submission" date="2016-10" db="EMBL/GenBank/DDBJ databases">
        <authorList>
            <person name="Varghese N."/>
            <person name="Submissions S."/>
        </authorList>
    </citation>
    <scope>NUCLEOTIDE SEQUENCE [LARGE SCALE GENOMIC DNA]</scope>
    <source>
        <strain evidence="2 3">WC1T17</strain>
    </source>
</reference>